<proteinExistence type="predicted"/>
<dbReference type="Proteomes" id="UP001162483">
    <property type="component" value="Unassembled WGS sequence"/>
</dbReference>
<sequence length="73" mass="8285">MFFTAVQFLQTSEISHGEEAVFLLLIAGNVLYKNQILSSIRCLTQGKKTYSSPECKKCFSAKSNLYTVKEMRI</sequence>
<protein>
    <submittedName>
        <fullName evidence="1">Uncharacterized protein</fullName>
    </submittedName>
</protein>
<dbReference type="EMBL" id="CATNWA010020062">
    <property type="protein sequence ID" value="CAI9616425.1"/>
    <property type="molecule type" value="Genomic_DNA"/>
</dbReference>
<evidence type="ECO:0000313" key="1">
    <source>
        <dbReference type="EMBL" id="CAI9616425.1"/>
    </source>
</evidence>
<comment type="caution">
    <text evidence="1">The sequence shown here is derived from an EMBL/GenBank/DDBJ whole genome shotgun (WGS) entry which is preliminary data.</text>
</comment>
<evidence type="ECO:0000313" key="2">
    <source>
        <dbReference type="Proteomes" id="UP001162483"/>
    </source>
</evidence>
<keyword evidence="2" id="KW-1185">Reference proteome</keyword>
<reference evidence="1" key="1">
    <citation type="submission" date="2023-05" db="EMBL/GenBank/DDBJ databases">
        <authorList>
            <person name="Stuckert A."/>
        </authorList>
    </citation>
    <scope>NUCLEOTIDE SEQUENCE</scope>
</reference>
<name>A0ABN9H7W6_9NEOB</name>
<organism evidence="1 2">
    <name type="scientific">Staurois parvus</name>
    <dbReference type="NCBI Taxonomy" id="386267"/>
    <lineage>
        <taxon>Eukaryota</taxon>
        <taxon>Metazoa</taxon>
        <taxon>Chordata</taxon>
        <taxon>Craniata</taxon>
        <taxon>Vertebrata</taxon>
        <taxon>Euteleostomi</taxon>
        <taxon>Amphibia</taxon>
        <taxon>Batrachia</taxon>
        <taxon>Anura</taxon>
        <taxon>Neobatrachia</taxon>
        <taxon>Ranoidea</taxon>
        <taxon>Ranidae</taxon>
        <taxon>Staurois</taxon>
    </lineage>
</organism>
<gene>
    <name evidence="1" type="ORF">SPARVUS_LOCUS15383790</name>
</gene>
<accession>A0ABN9H7W6</accession>